<organism evidence="7 8">
    <name type="scientific">Centaurea solstitialis</name>
    <name type="common">yellow star-thistle</name>
    <dbReference type="NCBI Taxonomy" id="347529"/>
    <lineage>
        <taxon>Eukaryota</taxon>
        <taxon>Viridiplantae</taxon>
        <taxon>Streptophyta</taxon>
        <taxon>Embryophyta</taxon>
        <taxon>Tracheophyta</taxon>
        <taxon>Spermatophyta</taxon>
        <taxon>Magnoliopsida</taxon>
        <taxon>eudicotyledons</taxon>
        <taxon>Gunneridae</taxon>
        <taxon>Pentapetalae</taxon>
        <taxon>asterids</taxon>
        <taxon>campanulids</taxon>
        <taxon>Asterales</taxon>
        <taxon>Asteraceae</taxon>
        <taxon>Carduoideae</taxon>
        <taxon>Cardueae</taxon>
        <taxon>Centaureinae</taxon>
        <taxon>Centaurea</taxon>
    </lineage>
</organism>
<dbReference type="PROSITE" id="PS51903">
    <property type="entry name" value="CLP_R"/>
    <property type="match status" value="1"/>
</dbReference>
<dbReference type="Pfam" id="PF26587">
    <property type="entry name" value="AAA_lid_SMAX1"/>
    <property type="match status" value="1"/>
</dbReference>
<dbReference type="Gene3D" id="3.40.50.300">
    <property type="entry name" value="P-loop containing nucleotide triphosphate hydrolases"/>
    <property type="match status" value="1"/>
</dbReference>
<dbReference type="PANTHER" id="PTHR43572:SF13">
    <property type="entry name" value="PROTEIN SUPPRESSOR OF MAX2 1"/>
    <property type="match status" value="1"/>
</dbReference>
<dbReference type="FunFam" id="1.10.1780.10:FF:000005">
    <property type="entry name" value="protein SUPPRESSOR OF MAX2 1"/>
    <property type="match status" value="1"/>
</dbReference>
<dbReference type="Pfam" id="PF02861">
    <property type="entry name" value="Clp_N"/>
    <property type="match status" value="1"/>
</dbReference>
<dbReference type="InterPro" id="IPR004176">
    <property type="entry name" value="Clp_R_N"/>
</dbReference>
<protein>
    <recommendedName>
        <fullName evidence="6">Clp R domain-containing protein</fullName>
    </recommendedName>
</protein>
<evidence type="ECO:0000313" key="8">
    <source>
        <dbReference type="Proteomes" id="UP001172457"/>
    </source>
</evidence>
<keyword evidence="8" id="KW-1185">Reference proteome</keyword>
<keyword evidence="3" id="KW-0805">Transcription regulation</keyword>
<feature type="domain" description="Clp R" evidence="6">
    <location>
        <begin position="8"/>
        <end position="169"/>
    </location>
</feature>
<dbReference type="SUPFAM" id="SSF81923">
    <property type="entry name" value="Double Clp-N motif"/>
    <property type="match status" value="1"/>
</dbReference>
<evidence type="ECO:0000256" key="3">
    <source>
        <dbReference type="ARBA" id="ARBA00023015"/>
    </source>
</evidence>
<dbReference type="SUPFAM" id="SSF52540">
    <property type="entry name" value="P-loop containing nucleoside triphosphate hydrolases"/>
    <property type="match status" value="1"/>
</dbReference>
<dbReference type="InterPro" id="IPR058954">
    <property type="entry name" value="AAA_lid_SMAX1"/>
</dbReference>
<evidence type="ECO:0000256" key="1">
    <source>
        <dbReference type="ARBA" id="ARBA00008675"/>
    </source>
</evidence>
<evidence type="ECO:0000256" key="2">
    <source>
        <dbReference type="ARBA" id="ARBA00022737"/>
    </source>
</evidence>
<comment type="caution">
    <text evidence="7">The sequence shown here is derived from an EMBL/GenBank/DDBJ whole genome shotgun (WGS) entry which is preliminary data.</text>
</comment>
<dbReference type="InterPro" id="IPR058680">
    <property type="entry name" value="NBD_SMAX1-like"/>
</dbReference>
<dbReference type="Pfam" id="PF07724">
    <property type="entry name" value="AAA_2"/>
    <property type="match status" value="1"/>
</dbReference>
<accession>A0AA38W8E5</accession>
<name>A0AA38W8E5_9ASTR</name>
<dbReference type="InterPro" id="IPR027417">
    <property type="entry name" value="P-loop_NTPase"/>
</dbReference>
<dbReference type="EMBL" id="JARYMX010000004">
    <property type="protein sequence ID" value="KAJ9550832.1"/>
    <property type="molecule type" value="Genomic_DNA"/>
</dbReference>
<keyword evidence="4" id="KW-0804">Transcription</keyword>
<dbReference type="InterPro" id="IPR051650">
    <property type="entry name" value="SL_signaling_regulator"/>
</dbReference>
<dbReference type="GO" id="GO:0005524">
    <property type="term" value="F:ATP binding"/>
    <property type="evidence" value="ECO:0007669"/>
    <property type="project" value="InterPro"/>
</dbReference>
<evidence type="ECO:0000259" key="6">
    <source>
        <dbReference type="PROSITE" id="PS51903"/>
    </source>
</evidence>
<dbReference type="Pfam" id="PF23569">
    <property type="entry name" value="NBD_SMAX1"/>
    <property type="match status" value="1"/>
</dbReference>
<keyword evidence="2 5" id="KW-0677">Repeat</keyword>
<reference evidence="7" key="1">
    <citation type="submission" date="2023-03" db="EMBL/GenBank/DDBJ databases">
        <title>Chromosome-scale reference genome and RAD-based genetic map of yellow starthistle (Centaurea solstitialis) reveal putative structural variation and QTLs associated with invader traits.</title>
        <authorList>
            <person name="Reatini B."/>
            <person name="Cang F.A."/>
            <person name="Jiang Q."/>
            <person name="Mckibben M.T.W."/>
            <person name="Barker M.S."/>
            <person name="Rieseberg L.H."/>
            <person name="Dlugosch K.M."/>
        </authorList>
    </citation>
    <scope>NUCLEOTIDE SEQUENCE</scope>
    <source>
        <strain evidence="7">CAN-66</strain>
        <tissue evidence="7">Leaf</tissue>
    </source>
</reference>
<dbReference type="AlphaFoldDB" id="A0AA38W8E5"/>
<dbReference type="PANTHER" id="PTHR43572">
    <property type="entry name" value="CHAPERONE PROTEIN CLPD, CHLOROPLASTIC"/>
    <property type="match status" value="1"/>
</dbReference>
<comment type="similarity">
    <text evidence="1">Belongs to the ClpA/ClpB family.</text>
</comment>
<dbReference type="Proteomes" id="UP001172457">
    <property type="component" value="Chromosome 4"/>
</dbReference>
<dbReference type="CDD" id="cd19499">
    <property type="entry name" value="RecA-like_ClpB_Hsp104-like"/>
    <property type="match status" value="1"/>
</dbReference>
<dbReference type="InterPro" id="IPR003959">
    <property type="entry name" value="ATPase_AAA_core"/>
</dbReference>
<proteinExistence type="inferred from homology"/>
<evidence type="ECO:0000256" key="5">
    <source>
        <dbReference type="PROSITE-ProRule" id="PRU01251"/>
    </source>
</evidence>
<sequence length="796" mass="88629">MRAGLSTILQTLTPEAATVLSHSIAEAGRRNHNQTTPLHVAATLLAAPAGFLRQACIRSHPNSSHPLQCRALELCFSVALERLPSATSSPAVTEPPVSNALMAALKRAQAHQRRGCPEQQQQPLLAVKVELEQLIISILDDPSVSRVMREASFSSPAVKATIEQSINNNNNISGAGIGFRPSPGYGDHDEIKKKEPILVGEFEPESIKKEILRRIQSGGDLEFKNADVISIETEFESLPEKSRIPAKIRELSDLLDSRIRNVEITGPIAAANGRIWLIGNATCETYLRCQVYHPSMENDWDLQAVPISSRSSLSGRYKFQENLSKFHVWGKWDYWEFGGFFKFVQEFSSNNLAKDLRRKKWSLPECRRAVRNVKDQELQKKWIDICSRIHPNHNQSVILARMATGFVPVVPAYKPANGGFWRLLKARCDSFKKLVKGLMKAAWWQPEAASTIATTVTRCGSRGSVWLLFAGPDRVGKKKMASVLAEHVCAANPITVCLGSRRDEDETDLGFRGKTVLDRIAEAIRRNPFSVIVLSDIDEADLVVRTSIKQAMERGRFTDSYGREISLGNIIFVLTGNWSTNNVDEHPVDEKRLQSSATAGWQLKLTVCEKRSKRRVDWLPEGKTPTKQQKKPGCRLSLDLNLAVDSEEDRTDASDLTIEQGDENPHFVVKTSVPHELVGPSDAAVVFKPVQFGLIRREIEKTIKNTFSTVVDETVSIEVDEGTLENISSGIWFGRTCLEDWAEAVLVPSFHKLTEQLPSSSSGNLVVRLESVRDPDQTGRGRDRLPSQINVIVDTV</sequence>
<dbReference type="InterPro" id="IPR036628">
    <property type="entry name" value="Clp_N_dom_sf"/>
</dbReference>
<dbReference type="GO" id="GO:0016887">
    <property type="term" value="F:ATP hydrolysis activity"/>
    <property type="evidence" value="ECO:0007669"/>
    <property type="project" value="InterPro"/>
</dbReference>
<dbReference type="Gene3D" id="1.10.1780.10">
    <property type="entry name" value="Clp, N-terminal domain"/>
    <property type="match status" value="1"/>
</dbReference>
<evidence type="ECO:0000256" key="4">
    <source>
        <dbReference type="ARBA" id="ARBA00023163"/>
    </source>
</evidence>
<gene>
    <name evidence="7" type="ORF">OSB04_014877</name>
</gene>
<evidence type="ECO:0000313" key="7">
    <source>
        <dbReference type="EMBL" id="KAJ9550832.1"/>
    </source>
</evidence>